<accession>A0ACC0DBR8</accession>
<evidence type="ECO:0000313" key="2">
    <source>
        <dbReference type="Proteomes" id="UP001497680"/>
    </source>
</evidence>
<reference evidence="1 2" key="1">
    <citation type="journal article" date="2022" name="New Phytol.">
        <title>Ecological generalism drives hyperdiversity of secondary metabolite gene clusters in xylarialean endophytes.</title>
        <authorList>
            <person name="Franco M.E.E."/>
            <person name="Wisecaver J.H."/>
            <person name="Arnold A.E."/>
            <person name="Ju Y.M."/>
            <person name="Slot J.C."/>
            <person name="Ahrendt S."/>
            <person name="Moore L.P."/>
            <person name="Eastman K.E."/>
            <person name="Scott K."/>
            <person name="Konkel Z."/>
            <person name="Mondo S.J."/>
            <person name="Kuo A."/>
            <person name="Hayes R.D."/>
            <person name="Haridas S."/>
            <person name="Andreopoulos B."/>
            <person name="Riley R."/>
            <person name="LaButti K."/>
            <person name="Pangilinan J."/>
            <person name="Lipzen A."/>
            <person name="Amirebrahimi M."/>
            <person name="Yan J."/>
            <person name="Adam C."/>
            <person name="Keymanesh K."/>
            <person name="Ng V."/>
            <person name="Louie K."/>
            <person name="Northen T."/>
            <person name="Drula E."/>
            <person name="Henrissat B."/>
            <person name="Hsieh H.M."/>
            <person name="Youens-Clark K."/>
            <person name="Lutzoni F."/>
            <person name="Miadlikowska J."/>
            <person name="Eastwood D.C."/>
            <person name="Hamelin R.C."/>
            <person name="Grigoriev I.V."/>
            <person name="U'Ren J.M."/>
        </authorList>
    </citation>
    <scope>NUCLEOTIDE SEQUENCE [LARGE SCALE GENOMIC DNA]</scope>
    <source>
        <strain evidence="1 2">ER1909</strain>
    </source>
</reference>
<keyword evidence="2" id="KW-1185">Reference proteome</keyword>
<dbReference type="EMBL" id="MU394293">
    <property type="protein sequence ID" value="KAI6090014.1"/>
    <property type="molecule type" value="Genomic_DNA"/>
</dbReference>
<comment type="caution">
    <text evidence="1">The sequence shown here is derived from an EMBL/GenBank/DDBJ whole genome shotgun (WGS) entry which is preliminary data.</text>
</comment>
<sequence length="144" mass="16219">MHQILSTPLVLLYPTSQKVSKPILSNYQAKMVASENSQSNTSVNHVYTQQMSEEMLVAQALETARENSDGLSDLTTFNIISAAYQAIWAKIRAQPNSYTMTTGEFAVFNFLQHLHKGYPDLELMARDATARFWTNTHAPPPLER</sequence>
<proteinExistence type="predicted"/>
<gene>
    <name evidence="1" type="ORF">F4821DRAFT_230443</name>
</gene>
<protein>
    <submittedName>
        <fullName evidence="1">Uncharacterized protein</fullName>
    </submittedName>
</protein>
<name>A0ACC0DBR8_9PEZI</name>
<organism evidence="1 2">
    <name type="scientific">Hypoxylon rubiginosum</name>
    <dbReference type="NCBI Taxonomy" id="110542"/>
    <lineage>
        <taxon>Eukaryota</taxon>
        <taxon>Fungi</taxon>
        <taxon>Dikarya</taxon>
        <taxon>Ascomycota</taxon>
        <taxon>Pezizomycotina</taxon>
        <taxon>Sordariomycetes</taxon>
        <taxon>Xylariomycetidae</taxon>
        <taxon>Xylariales</taxon>
        <taxon>Hypoxylaceae</taxon>
        <taxon>Hypoxylon</taxon>
    </lineage>
</organism>
<dbReference type="Proteomes" id="UP001497680">
    <property type="component" value="Unassembled WGS sequence"/>
</dbReference>
<evidence type="ECO:0000313" key="1">
    <source>
        <dbReference type="EMBL" id="KAI6090014.1"/>
    </source>
</evidence>